<dbReference type="PANTHER" id="PTHR12097">
    <property type="entry name" value="SPLICING FACTOR 3B, SUBUNIT 1-RELATED"/>
    <property type="match status" value="1"/>
</dbReference>
<dbReference type="InterPro" id="IPR015016">
    <property type="entry name" value="SF3b_su1"/>
</dbReference>
<dbReference type="GO" id="GO:0003729">
    <property type="term" value="F:mRNA binding"/>
    <property type="evidence" value="ECO:0007669"/>
    <property type="project" value="InterPro"/>
</dbReference>
<reference evidence="3 4" key="1">
    <citation type="journal article" date="2012" name="Science">
        <title>The Paleozoic origin of enzymatic lignin decomposition reconstructed from 31 fungal genomes.</title>
        <authorList>
            <person name="Floudas D."/>
            <person name="Binder M."/>
            <person name="Riley R."/>
            <person name="Barry K."/>
            <person name="Blanchette R.A."/>
            <person name="Henrissat B."/>
            <person name="Martinez A.T."/>
            <person name="Otillar R."/>
            <person name="Spatafora J.W."/>
            <person name="Yadav J.S."/>
            <person name="Aerts A."/>
            <person name="Benoit I."/>
            <person name="Boyd A."/>
            <person name="Carlson A."/>
            <person name="Copeland A."/>
            <person name="Coutinho P.M."/>
            <person name="de Vries R.P."/>
            <person name="Ferreira P."/>
            <person name="Findley K."/>
            <person name="Foster B."/>
            <person name="Gaskell J."/>
            <person name="Glotzer D."/>
            <person name="Gorecki P."/>
            <person name="Heitman J."/>
            <person name="Hesse C."/>
            <person name="Hori C."/>
            <person name="Igarashi K."/>
            <person name="Jurgens J.A."/>
            <person name="Kallen N."/>
            <person name="Kersten P."/>
            <person name="Kohler A."/>
            <person name="Kuees U."/>
            <person name="Kumar T.K.A."/>
            <person name="Kuo A."/>
            <person name="LaButti K."/>
            <person name="Larrondo L.F."/>
            <person name="Lindquist E."/>
            <person name="Ling A."/>
            <person name="Lombard V."/>
            <person name="Lucas S."/>
            <person name="Lundell T."/>
            <person name="Martin R."/>
            <person name="McLaughlin D.J."/>
            <person name="Morgenstern I."/>
            <person name="Morin E."/>
            <person name="Murat C."/>
            <person name="Nagy L.G."/>
            <person name="Nolan M."/>
            <person name="Ohm R.A."/>
            <person name="Patyshakuliyeva A."/>
            <person name="Rokas A."/>
            <person name="Ruiz-Duenas F.J."/>
            <person name="Sabat G."/>
            <person name="Salamov A."/>
            <person name="Samejima M."/>
            <person name="Schmutz J."/>
            <person name="Slot J.C."/>
            <person name="St John F."/>
            <person name="Stenlid J."/>
            <person name="Sun H."/>
            <person name="Sun S."/>
            <person name="Syed K."/>
            <person name="Tsang A."/>
            <person name="Wiebenga A."/>
            <person name="Young D."/>
            <person name="Pisabarro A."/>
            <person name="Eastwood D.C."/>
            <person name="Martin F."/>
            <person name="Cullen D."/>
            <person name="Grigoriev I.V."/>
            <person name="Hibbett D.S."/>
        </authorList>
    </citation>
    <scope>NUCLEOTIDE SEQUENCE [LARGE SCALE GENOMIC DNA]</scope>
    <source>
        <strain evidence="3 4">MD-104</strain>
    </source>
</reference>
<evidence type="ECO:0000313" key="3">
    <source>
        <dbReference type="EMBL" id="PCH38643.1"/>
    </source>
</evidence>
<name>A0A2H3JFP2_WOLCO</name>
<evidence type="ECO:0000259" key="2">
    <source>
        <dbReference type="Pfam" id="PF08920"/>
    </source>
</evidence>
<dbReference type="OrthoDB" id="438939at2759"/>
<evidence type="ECO:0000313" key="4">
    <source>
        <dbReference type="Proteomes" id="UP000218811"/>
    </source>
</evidence>
<keyword evidence="4" id="KW-1185">Reference proteome</keyword>
<protein>
    <recommendedName>
        <fullName evidence="2">Splicing factor 3B subunit 1 domain-containing protein</fullName>
    </recommendedName>
</protein>
<dbReference type="GO" id="GO:0000245">
    <property type="term" value="P:spliceosomal complex assembly"/>
    <property type="evidence" value="ECO:0007669"/>
    <property type="project" value="InterPro"/>
</dbReference>
<gene>
    <name evidence="3" type="ORF">WOLCODRAFT_161727</name>
</gene>
<organism evidence="3 4">
    <name type="scientific">Wolfiporia cocos (strain MD-104)</name>
    <name type="common">Brown rot fungus</name>
    <dbReference type="NCBI Taxonomy" id="742152"/>
    <lineage>
        <taxon>Eukaryota</taxon>
        <taxon>Fungi</taxon>
        <taxon>Dikarya</taxon>
        <taxon>Basidiomycota</taxon>
        <taxon>Agaricomycotina</taxon>
        <taxon>Agaricomycetes</taxon>
        <taxon>Polyporales</taxon>
        <taxon>Phaeolaceae</taxon>
        <taxon>Wolfiporia</taxon>
    </lineage>
</organism>
<dbReference type="InterPro" id="IPR038737">
    <property type="entry name" value="SF3b_su1-like"/>
</dbReference>
<dbReference type="STRING" id="742152.A0A2H3JFP2"/>
<dbReference type="Pfam" id="PF08920">
    <property type="entry name" value="SF3b1"/>
    <property type="match status" value="1"/>
</dbReference>
<feature type="region of interest" description="Disordered" evidence="1">
    <location>
        <begin position="32"/>
        <end position="57"/>
    </location>
</feature>
<evidence type="ECO:0000256" key="1">
    <source>
        <dbReference type="SAM" id="MobiDB-lite"/>
    </source>
</evidence>
<feature type="domain" description="Splicing factor 3B subunit 1" evidence="2">
    <location>
        <begin position="91"/>
        <end position="167"/>
    </location>
</feature>
<dbReference type="EMBL" id="KB467942">
    <property type="protein sequence ID" value="PCH38643.1"/>
    <property type="molecule type" value="Genomic_DNA"/>
</dbReference>
<sequence>MSLSSKNATELSNIDTVRDGLETASCQSEYHDRRFNRQVHESEDTFKEAEEGKNVESGYRDAMRLQRLEKEERVRWGIEKEKQALDEGQVKTDLDKTPFHAEIDVTAKELSGSKRKRRWDVGEAADKENKDVKGGEELDAILPATGYAVVTPPPGYAPLISPLKPAMPVTEADTGLAPEPPIEIPGIGSLAFFRAEDARYSAKILKEEHDFLSKR</sequence>
<accession>A0A2H3JFP2</accession>
<dbReference type="Proteomes" id="UP000218811">
    <property type="component" value="Unassembled WGS sequence"/>
</dbReference>
<proteinExistence type="predicted"/>
<dbReference type="AlphaFoldDB" id="A0A2H3JFP2"/>